<keyword evidence="2" id="KW-1185">Reference proteome</keyword>
<dbReference type="EMBL" id="AZDU01000032">
    <property type="protein sequence ID" value="KRL00980.1"/>
    <property type="molecule type" value="Genomic_DNA"/>
</dbReference>
<comment type="caution">
    <text evidence="1">The sequence shown here is derived from an EMBL/GenBank/DDBJ whole genome shotgun (WGS) entry which is preliminary data.</text>
</comment>
<reference evidence="1 2" key="1">
    <citation type="journal article" date="2015" name="Genome Announc.">
        <title>Expanding the biotechnology potential of lactobacilli through comparative genomics of 213 strains and associated genera.</title>
        <authorList>
            <person name="Sun Z."/>
            <person name="Harris H.M."/>
            <person name="McCann A."/>
            <person name="Guo C."/>
            <person name="Argimon S."/>
            <person name="Zhang W."/>
            <person name="Yang X."/>
            <person name="Jeffery I.B."/>
            <person name="Cooney J.C."/>
            <person name="Kagawa T.F."/>
            <person name="Liu W."/>
            <person name="Song Y."/>
            <person name="Salvetti E."/>
            <person name="Wrobel A."/>
            <person name="Rasinkangas P."/>
            <person name="Parkhill J."/>
            <person name="Rea M.C."/>
            <person name="O'Sullivan O."/>
            <person name="Ritari J."/>
            <person name="Douillard F.P."/>
            <person name="Paul Ross R."/>
            <person name="Yang R."/>
            <person name="Briner A.E."/>
            <person name="Felis G.E."/>
            <person name="de Vos W.M."/>
            <person name="Barrangou R."/>
            <person name="Klaenhammer T.R."/>
            <person name="Caufield P.W."/>
            <person name="Cui Y."/>
            <person name="Zhang H."/>
            <person name="O'Toole P.W."/>
        </authorList>
    </citation>
    <scope>NUCLEOTIDE SEQUENCE [LARGE SCALE GENOMIC DNA]</scope>
    <source>
        <strain evidence="1 2">DSM 19284</strain>
    </source>
</reference>
<proteinExistence type="predicted"/>
<organism evidence="1 2">
    <name type="scientific">Lactobacillus equicursoris DSM 19284 = JCM 14600 = CIP 110162</name>
    <dbReference type="NCBI Taxonomy" id="1293597"/>
    <lineage>
        <taxon>Bacteria</taxon>
        <taxon>Bacillati</taxon>
        <taxon>Bacillota</taxon>
        <taxon>Bacilli</taxon>
        <taxon>Lactobacillales</taxon>
        <taxon>Lactobacillaceae</taxon>
        <taxon>Lactobacillus</taxon>
    </lineage>
</organism>
<protein>
    <submittedName>
        <fullName evidence="1">Uncharacterized protein</fullName>
    </submittedName>
</protein>
<dbReference type="AlphaFoldDB" id="A0A0R1M618"/>
<sequence length="78" mass="9267">MRKMAKCRLNDQLEYLLKDYLDQEGLERDVVVNQAVKEYLIKKMGKKEIARLLKEEAAEENYSLDRLLGTNFDSWLEL</sequence>
<evidence type="ECO:0000313" key="1">
    <source>
        <dbReference type="EMBL" id="KRL00980.1"/>
    </source>
</evidence>
<name>A0A0R1M618_9LACO</name>
<dbReference type="PATRIC" id="fig|1293597.4.peg.1160"/>
<gene>
    <name evidence="1" type="ORF">FC20_GL001084</name>
</gene>
<dbReference type="Proteomes" id="UP000051074">
    <property type="component" value="Unassembled WGS sequence"/>
</dbReference>
<evidence type="ECO:0000313" key="2">
    <source>
        <dbReference type="Proteomes" id="UP000051074"/>
    </source>
</evidence>
<accession>A0A0R1M618</accession>